<evidence type="ECO:0000313" key="1">
    <source>
        <dbReference type="EMBL" id="KAK9042774.1"/>
    </source>
</evidence>
<sequence length="153" mass="17081">MSSLFDGLYRPLSPPKRSRGNSLSIPRCGFSQRPTGGLKKGFECLSMQGVISKESDELRVGDKSGVSVRVMEVSRNCFLWVHLFEVSDCRKMMKNGDERLMAIKVEGLRGSQFGVSVKIITSGKWWFEDYDYGSILRSSTVDNGGAISMKIRV</sequence>
<proteinExistence type="predicted"/>
<keyword evidence="2" id="KW-1185">Reference proteome</keyword>
<gene>
    <name evidence="1" type="ORF">V6N11_071133</name>
</gene>
<name>A0ABR2TZP7_9ROSI</name>
<dbReference type="EMBL" id="JBBPBN010000003">
    <property type="protein sequence ID" value="KAK9042774.1"/>
    <property type="molecule type" value="Genomic_DNA"/>
</dbReference>
<evidence type="ECO:0000313" key="2">
    <source>
        <dbReference type="Proteomes" id="UP001396334"/>
    </source>
</evidence>
<dbReference type="Proteomes" id="UP001396334">
    <property type="component" value="Unassembled WGS sequence"/>
</dbReference>
<protein>
    <submittedName>
        <fullName evidence="1">Uncharacterized protein</fullName>
    </submittedName>
</protein>
<accession>A0ABR2TZP7</accession>
<reference evidence="1 2" key="1">
    <citation type="journal article" date="2024" name="G3 (Bethesda)">
        <title>Genome assembly of Hibiscus sabdariffa L. provides insights into metabolisms of medicinal natural products.</title>
        <authorList>
            <person name="Kim T."/>
        </authorList>
    </citation>
    <scope>NUCLEOTIDE SEQUENCE [LARGE SCALE GENOMIC DNA]</scope>
    <source>
        <strain evidence="1">TK-2024</strain>
        <tissue evidence="1">Old leaves</tissue>
    </source>
</reference>
<organism evidence="1 2">
    <name type="scientific">Hibiscus sabdariffa</name>
    <name type="common">roselle</name>
    <dbReference type="NCBI Taxonomy" id="183260"/>
    <lineage>
        <taxon>Eukaryota</taxon>
        <taxon>Viridiplantae</taxon>
        <taxon>Streptophyta</taxon>
        <taxon>Embryophyta</taxon>
        <taxon>Tracheophyta</taxon>
        <taxon>Spermatophyta</taxon>
        <taxon>Magnoliopsida</taxon>
        <taxon>eudicotyledons</taxon>
        <taxon>Gunneridae</taxon>
        <taxon>Pentapetalae</taxon>
        <taxon>rosids</taxon>
        <taxon>malvids</taxon>
        <taxon>Malvales</taxon>
        <taxon>Malvaceae</taxon>
        <taxon>Malvoideae</taxon>
        <taxon>Hibiscus</taxon>
    </lineage>
</organism>
<comment type="caution">
    <text evidence="1">The sequence shown here is derived from an EMBL/GenBank/DDBJ whole genome shotgun (WGS) entry which is preliminary data.</text>
</comment>